<proteinExistence type="predicted"/>
<evidence type="ECO:0000313" key="4">
    <source>
        <dbReference type="Proteomes" id="UP000245657"/>
    </source>
</evidence>
<keyword evidence="2" id="KW-0472">Membrane</keyword>
<keyword evidence="2" id="KW-1133">Transmembrane helix</keyword>
<dbReference type="EMBL" id="QGMY01000002">
    <property type="protein sequence ID" value="PWR74381.1"/>
    <property type="molecule type" value="Genomic_DNA"/>
</dbReference>
<protein>
    <submittedName>
        <fullName evidence="3">Uncharacterized protein</fullName>
    </submittedName>
</protein>
<keyword evidence="4" id="KW-1185">Reference proteome</keyword>
<feature type="compositionally biased region" description="Polar residues" evidence="1">
    <location>
        <begin position="286"/>
        <end position="295"/>
    </location>
</feature>
<name>A0A2V2NFK5_9EURY</name>
<accession>A0A2V2NFK5</accession>
<comment type="caution">
    <text evidence="3">The sequence shown here is derived from an EMBL/GenBank/DDBJ whole genome shotgun (WGS) entry which is preliminary data.</text>
</comment>
<feature type="region of interest" description="Disordered" evidence="1">
    <location>
        <begin position="196"/>
        <end position="226"/>
    </location>
</feature>
<dbReference type="AlphaFoldDB" id="A0A2V2NFK5"/>
<evidence type="ECO:0000313" key="3">
    <source>
        <dbReference type="EMBL" id="PWR74381.1"/>
    </source>
</evidence>
<dbReference type="Proteomes" id="UP000245657">
    <property type="component" value="Unassembled WGS sequence"/>
</dbReference>
<evidence type="ECO:0000256" key="2">
    <source>
        <dbReference type="SAM" id="Phobius"/>
    </source>
</evidence>
<feature type="compositionally biased region" description="Low complexity" evidence="1">
    <location>
        <begin position="296"/>
        <end position="307"/>
    </location>
</feature>
<sequence length="482" mass="51647">MVAIVKYSSAYIPSSHKKGGSMTAGCIRKLIQVIGVFLIFITGSALAYTEDINSLPLDHNSISDTTTSLSISQSSSSISGISSSKVVSYTPSGENAAQTSSLVPQNIQEKPPERWLQDTKTGMFYDPVSRTYWRYDPVIRKFTNKEKGWYLITRFSESQPGRIIGQYYYDPHSVNLIDIDTGESINPSTMEIIQPTQTASPSRTVKPTQTQTPVPQVTNKAEGGDTPSKLGTDGTCLVTCQDCPQGYCNDCNHNQVCDEVEATSGSGTTGGQSENPQGLVQPIAKVTSQQGGQSETPQVIPQPTQTPASQGGLSETAQAPILAMKMGLTWTNENTDTVTNNPTSPTAIPFETDVQILSISTYHWNNGQGVPVPGTIGLKSSDGTIFGPWKATGENGQGGVPNARWTAVPDNSDGAGQILKKGTYTIIDSDKSTWSVNEKSKNQGFCTVQYISASEINPVTNISVSSVKHPDIENIKLGDLTS</sequence>
<feature type="transmembrane region" description="Helical" evidence="2">
    <location>
        <begin position="30"/>
        <end position="48"/>
    </location>
</feature>
<feature type="region of interest" description="Disordered" evidence="1">
    <location>
        <begin position="286"/>
        <end position="313"/>
    </location>
</feature>
<evidence type="ECO:0000256" key="1">
    <source>
        <dbReference type="SAM" id="MobiDB-lite"/>
    </source>
</evidence>
<reference evidence="3 4" key="1">
    <citation type="submission" date="2018-05" db="EMBL/GenBank/DDBJ databases">
        <title>Draft genome of Methanospirillum lacunae Ki8-1.</title>
        <authorList>
            <person name="Dueholm M.S."/>
            <person name="Nielsen P.H."/>
            <person name="Bakmann L.F."/>
            <person name="Otzen D.E."/>
        </authorList>
    </citation>
    <scope>NUCLEOTIDE SEQUENCE [LARGE SCALE GENOMIC DNA]</scope>
    <source>
        <strain evidence="3 4">Ki8-1</strain>
    </source>
</reference>
<keyword evidence="2" id="KW-0812">Transmembrane</keyword>
<feature type="compositionally biased region" description="Low complexity" evidence="1">
    <location>
        <begin position="204"/>
        <end position="218"/>
    </location>
</feature>
<gene>
    <name evidence="3" type="ORF">DK846_04325</name>
</gene>
<organism evidence="3 4">
    <name type="scientific">Methanospirillum lacunae</name>
    <dbReference type="NCBI Taxonomy" id="668570"/>
    <lineage>
        <taxon>Archaea</taxon>
        <taxon>Methanobacteriati</taxon>
        <taxon>Methanobacteriota</taxon>
        <taxon>Stenosarchaea group</taxon>
        <taxon>Methanomicrobia</taxon>
        <taxon>Methanomicrobiales</taxon>
        <taxon>Methanospirillaceae</taxon>
        <taxon>Methanospirillum</taxon>
    </lineage>
</organism>